<feature type="compositionally biased region" description="Polar residues" evidence="7">
    <location>
        <begin position="717"/>
        <end position="729"/>
    </location>
</feature>
<dbReference type="InterPro" id="IPR000222">
    <property type="entry name" value="PP2C_BS"/>
</dbReference>
<dbReference type="SMART" id="SM00332">
    <property type="entry name" value="PP2Cc"/>
    <property type="match status" value="1"/>
</dbReference>
<comment type="similarity">
    <text evidence="6">Belongs to the PP2C family.</text>
</comment>
<dbReference type="InterPro" id="IPR015655">
    <property type="entry name" value="PP2C"/>
</dbReference>
<evidence type="ECO:0000256" key="4">
    <source>
        <dbReference type="ARBA" id="ARBA00022912"/>
    </source>
</evidence>
<comment type="subcellular location">
    <subcellularLocation>
        <location evidence="1">Membrane</location>
        <topology evidence="1">Peripheral membrane protein</topology>
    </subcellularLocation>
</comment>
<evidence type="ECO:0000256" key="7">
    <source>
        <dbReference type="SAM" id="MobiDB-lite"/>
    </source>
</evidence>
<feature type="region of interest" description="Disordered" evidence="7">
    <location>
        <begin position="640"/>
        <end position="663"/>
    </location>
</feature>
<dbReference type="GO" id="GO:0016020">
    <property type="term" value="C:membrane"/>
    <property type="evidence" value="ECO:0007669"/>
    <property type="project" value="UniProtKB-SubCell"/>
</dbReference>
<sequence>MTSNSAQINASNNNMLSLQANNSTGNNLQISKFLNQVAPQNAVNSRQHSTNIVGSLTDGGVVGAAGRILNQNSKHRANISDITMNQVTGNNNNHLTGQNQAAVVDYNNIGGINTMNYGVNPRYGNNSAINNYSSSHDQDKIQNARDLSPSSNELYKSKSKLNSIGRKPQHVSQSAGFKQLKHIVNKSLDSTQAAQDMLRGTNMNPITNANPTNTSYMNGLIQLSTSTAANLSQQVIKQQQNISISPKNFSIKLNNMAGSSAAANYNSANIQNTTNSIISQFQTIQSVQQALNLKRNQTLQGQNSLNRRQGGSIDTKKQQLVRPSSKAGRLNDYNNTTAKGNEQPNSRGSRFITSNNKRLTSLDENTNGTIENSRNVNSSFHDYNSLINLTTQNNNNNLNQSDSSNPQNNNIMNTTNTSFKSNNPRPKTSMGYQSFLDKFNTSTTATSTLPENDSKDLPSNLQEELENITLSKKEHSYQHQQLPSSQALQKPFIIKKGDRNEGLRSYLRKSLDSSSNHRKLSDQSVNVIGNSNSQQSQLNQTQLNTTTNVTSNDSQIRLTNQISKPKRKRDYSKVIAGQSFLTIQQQQQIASQQINPSQIVSLSPQFKNQQGHLKKNLYQESFHLMNEQKQNLIVSLNQASNTANNNSGSQTGANSINKTSAHEDGNNLTQIEKFNMSKQTQPSQETNTGSKTNSRSQTSHKLNRSGQVFNGPGVSLLKSQNQPITNKSNSIEDKNITIDHNPEEESRKLKSRSEERPSSQSRYKANNFHNLRASINQEVTTQAPIDSKQKVDNCVSKFAFATKTGFSPSNPYKVNQDSFLAMPHLGEYRRTHFFSVCDGHGVYGKEVSEFIKQQLGMKVEGEIKIIFDNAKQLQRVVDSNEVKDALALSFAHVTQQLYTNSGIEIYFSGSTCVSVLIVGNKVFCANVGDSRAVLARDVDGHISGFPLNRDHKASEPDEEKRILNAGGRIESFKDPSGRQLGPLRVWHMHENIPGLAMSRSFGDHAAAEVGVIAEPEILEMNLIEDDKFIVIASDGVWEFLSNDEVVRIIYPHYKNNSAEKAAEALIRESLKRWKQEENVVDDITCIIIFLSIQ</sequence>
<dbReference type="GO" id="GO:0004722">
    <property type="term" value="F:protein serine/threonine phosphatase activity"/>
    <property type="evidence" value="ECO:0007669"/>
    <property type="project" value="InterPro"/>
</dbReference>
<dbReference type="Gene3D" id="3.60.40.10">
    <property type="entry name" value="PPM-type phosphatase domain"/>
    <property type="match status" value="1"/>
</dbReference>
<keyword evidence="5" id="KW-0472">Membrane</keyword>
<feature type="compositionally biased region" description="Basic and acidic residues" evidence="7">
    <location>
        <begin position="730"/>
        <end position="757"/>
    </location>
</feature>
<evidence type="ECO:0000256" key="1">
    <source>
        <dbReference type="ARBA" id="ARBA00004170"/>
    </source>
</evidence>
<feature type="compositionally biased region" description="Polar residues" evidence="7">
    <location>
        <begin position="640"/>
        <end position="659"/>
    </location>
</feature>
<feature type="compositionally biased region" description="Polar residues" evidence="7">
    <location>
        <begin position="332"/>
        <end position="376"/>
    </location>
</feature>
<protein>
    <submittedName>
        <fullName evidence="9">Protein phosphatase 2c containing protein</fullName>
    </submittedName>
</protein>
<dbReference type="Pfam" id="PF00481">
    <property type="entry name" value="PP2C"/>
    <property type="match status" value="1"/>
</dbReference>
<dbReference type="SUPFAM" id="SSF81606">
    <property type="entry name" value="PP2C-like"/>
    <property type="match status" value="1"/>
</dbReference>
<evidence type="ECO:0000256" key="3">
    <source>
        <dbReference type="ARBA" id="ARBA00022801"/>
    </source>
</evidence>
<evidence type="ECO:0000256" key="6">
    <source>
        <dbReference type="RuleBase" id="RU003465"/>
    </source>
</evidence>
<evidence type="ECO:0000256" key="5">
    <source>
        <dbReference type="ARBA" id="ARBA00023136"/>
    </source>
</evidence>
<feature type="compositionally biased region" description="Polar residues" evidence="7">
    <location>
        <begin position="677"/>
        <end position="708"/>
    </location>
</feature>
<feature type="region of interest" description="Disordered" evidence="7">
    <location>
        <begin position="677"/>
        <end position="765"/>
    </location>
</feature>
<dbReference type="PROSITE" id="PS51746">
    <property type="entry name" value="PPM_2"/>
    <property type="match status" value="1"/>
</dbReference>
<dbReference type="CDD" id="cd00143">
    <property type="entry name" value="PP2Cc"/>
    <property type="match status" value="1"/>
</dbReference>
<dbReference type="OMA" id="WHMHENI"/>
<feature type="compositionally biased region" description="Low complexity" evidence="7">
    <location>
        <begin position="391"/>
        <end position="418"/>
    </location>
</feature>
<evidence type="ECO:0000313" key="10">
    <source>
        <dbReference type="Proteomes" id="UP000039865"/>
    </source>
</evidence>
<reference evidence="9 10" key="1">
    <citation type="submission" date="2014-06" db="EMBL/GenBank/DDBJ databases">
        <authorList>
            <person name="Swart Estienne"/>
        </authorList>
    </citation>
    <scope>NUCLEOTIDE SEQUENCE [LARGE SCALE GENOMIC DNA]</scope>
    <source>
        <strain evidence="9 10">130c</strain>
    </source>
</reference>
<dbReference type="InterPro" id="IPR001932">
    <property type="entry name" value="PPM-type_phosphatase-like_dom"/>
</dbReference>
<evidence type="ECO:0000259" key="8">
    <source>
        <dbReference type="PROSITE" id="PS51746"/>
    </source>
</evidence>
<gene>
    <name evidence="9" type="primary">Contig17743.g18870</name>
    <name evidence="9" type="ORF">STYLEM_7127</name>
</gene>
<accession>A0A078A7D1</accession>
<dbReference type="GO" id="GO:0046872">
    <property type="term" value="F:metal ion binding"/>
    <property type="evidence" value="ECO:0007669"/>
    <property type="project" value="UniProtKB-KW"/>
</dbReference>
<dbReference type="FunFam" id="3.60.40.10:FF:000051">
    <property type="entry name" value="Protein phosphatase 2C-like protein"/>
    <property type="match status" value="1"/>
</dbReference>
<dbReference type="Proteomes" id="UP000039865">
    <property type="component" value="Unassembled WGS sequence"/>
</dbReference>
<feature type="compositionally biased region" description="Polar residues" evidence="7">
    <location>
        <begin position="298"/>
        <end position="309"/>
    </location>
</feature>
<keyword evidence="3 6" id="KW-0378">Hydrolase</keyword>
<keyword evidence="2" id="KW-0479">Metal-binding</keyword>
<dbReference type="PROSITE" id="PS01032">
    <property type="entry name" value="PPM_1"/>
    <property type="match status" value="1"/>
</dbReference>
<dbReference type="EMBL" id="CCKQ01006818">
    <property type="protein sequence ID" value="CDW78154.1"/>
    <property type="molecule type" value="Genomic_DNA"/>
</dbReference>
<organism evidence="9 10">
    <name type="scientific">Stylonychia lemnae</name>
    <name type="common">Ciliate</name>
    <dbReference type="NCBI Taxonomy" id="5949"/>
    <lineage>
        <taxon>Eukaryota</taxon>
        <taxon>Sar</taxon>
        <taxon>Alveolata</taxon>
        <taxon>Ciliophora</taxon>
        <taxon>Intramacronucleata</taxon>
        <taxon>Spirotrichea</taxon>
        <taxon>Stichotrichia</taxon>
        <taxon>Sporadotrichida</taxon>
        <taxon>Oxytrichidae</taxon>
        <taxon>Stylonychinae</taxon>
        <taxon>Stylonychia</taxon>
    </lineage>
</organism>
<keyword evidence="10" id="KW-1185">Reference proteome</keyword>
<feature type="region of interest" description="Disordered" evidence="7">
    <location>
        <begin position="298"/>
        <end position="376"/>
    </location>
</feature>
<feature type="region of interest" description="Disordered" evidence="7">
    <location>
        <begin position="391"/>
        <end position="432"/>
    </location>
</feature>
<proteinExistence type="inferred from homology"/>
<evidence type="ECO:0000313" key="9">
    <source>
        <dbReference type="EMBL" id="CDW78154.1"/>
    </source>
</evidence>
<dbReference type="InParanoid" id="A0A078A7D1"/>
<feature type="compositionally biased region" description="Polar residues" evidence="7">
    <location>
        <begin position="419"/>
        <end position="432"/>
    </location>
</feature>
<dbReference type="PANTHER" id="PTHR47992">
    <property type="entry name" value="PROTEIN PHOSPHATASE"/>
    <property type="match status" value="1"/>
</dbReference>
<keyword evidence="4 6" id="KW-0904">Protein phosphatase</keyword>
<dbReference type="InterPro" id="IPR036457">
    <property type="entry name" value="PPM-type-like_dom_sf"/>
</dbReference>
<evidence type="ECO:0000256" key="2">
    <source>
        <dbReference type="ARBA" id="ARBA00022723"/>
    </source>
</evidence>
<name>A0A078A7D1_STYLE</name>
<dbReference type="OrthoDB" id="10264738at2759"/>
<feature type="domain" description="PPM-type phosphatase" evidence="8">
    <location>
        <begin position="797"/>
        <end position="1090"/>
    </location>
</feature>
<dbReference type="AlphaFoldDB" id="A0A078A7D1"/>